<proteinExistence type="inferred from homology"/>
<evidence type="ECO:0000256" key="3">
    <source>
        <dbReference type="ARBA" id="ARBA00010117"/>
    </source>
</evidence>
<dbReference type="Pfam" id="PF02285">
    <property type="entry name" value="COX8"/>
    <property type="match status" value="1"/>
</dbReference>
<evidence type="ECO:0000256" key="9">
    <source>
        <dbReference type="ARBA" id="ARBA00023136"/>
    </source>
</evidence>
<accession>A0A8C4M9Z7</accession>
<keyword evidence="5 11" id="KW-0999">Mitochondrion inner membrane</keyword>
<evidence type="ECO:0000256" key="10">
    <source>
        <dbReference type="ARBA" id="ARBA00062122"/>
    </source>
</evidence>
<dbReference type="PANTHER" id="PTHR16717">
    <property type="entry name" value="CYTOCHROME C OXIDASE POLYPEPTIDE VIII"/>
    <property type="match status" value="1"/>
</dbReference>
<dbReference type="InterPro" id="IPR003205">
    <property type="entry name" value="Cyt_c_oxidase_su8"/>
</dbReference>
<dbReference type="CDD" id="cd00930">
    <property type="entry name" value="Cyt_c_Oxidase_VIII"/>
    <property type="match status" value="1"/>
</dbReference>
<dbReference type="SUPFAM" id="SSF81431">
    <property type="entry name" value="Mitochondrial cytochrome c oxidase subunit VIIIb (aka IX)"/>
    <property type="match status" value="1"/>
</dbReference>
<evidence type="ECO:0000256" key="8">
    <source>
        <dbReference type="ARBA" id="ARBA00023128"/>
    </source>
</evidence>
<protein>
    <recommendedName>
        <fullName evidence="11">Cytochrome c oxidase subunit 8</fullName>
    </recommendedName>
    <alternativeName>
        <fullName evidence="11">Cytochrome c oxidase polypeptide VIII</fullName>
    </alternativeName>
</protein>
<keyword evidence="6 11" id="KW-0809">Transit peptide</keyword>
<keyword evidence="9 11" id="KW-0472">Membrane</keyword>
<reference evidence="12" key="1">
    <citation type="submission" date="2023-03" db="UniProtKB">
        <authorList>
            <consortium name="Ensembl"/>
        </authorList>
    </citation>
    <scope>IDENTIFICATION</scope>
</reference>
<dbReference type="OMA" id="WVVPKAH"/>
<comment type="subunit">
    <text evidence="11">Component of the cytochrome c oxidase (complex IV, CIV), a multisubunit enzyme composed of 14 subunits. The complex is composed of a catalytic core of 3 subunits MT-CO1, MT-CO2 and MT-CO3, encoded in the mitochondrial DNA, and 11 supernumerary subunits COX4I, COX5A, COX5B, COX6A, COX6B, COX6C, COX7A, COX7B, COX7C, COX8 and NDUFA4, which are encoded in the nuclear genome. The complex exists as a monomer or a dimer and forms supercomplexes (SCs) in the inner mitochondrial membrane with NADH-ubiquinone oxidoreductase (complex I, CI) and ubiquinol-cytochrome c oxidoreductase (cytochrome b-c1 complex, complex III, CIII), resulting in different assemblies (supercomplex SCI(1)III(2)IV(1) and megacomplex MCI(2)III(2)IV(2)).</text>
</comment>
<comment type="pathway">
    <text evidence="2 11">Energy metabolism; oxidative phosphorylation.</text>
</comment>
<comment type="subcellular location">
    <subcellularLocation>
        <location evidence="1 11">Mitochondrion inner membrane</location>
        <topology evidence="1 11">Single-pass membrane protein</topology>
    </subcellularLocation>
</comment>
<dbReference type="PANTHER" id="PTHR16717:SF4">
    <property type="entry name" value="CYTOCHROME C OXIDASE SUBUNIT 8B, MITOCHONDRIAL"/>
    <property type="match status" value="1"/>
</dbReference>
<dbReference type="InterPro" id="IPR036548">
    <property type="entry name" value="Cyt_c_oxidase_su8_sf"/>
</dbReference>
<name>A0A8C4M9Z7_EQUAS</name>
<dbReference type="AlphaFoldDB" id="A0A8C4M9Z7"/>
<evidence type="ECO:0000256" key="4">
    <source>
        <dbReference type="ARBA" id="ARBA00022692"/>
    </source>
</evidence>
<evidence type="ECO:0000256" key="1">
    <source>
        <dbReference type="ARBA" id="ARBA00004434"/>
    </source>
</evidence>
<keyword evidence="8 11" id="KW-0496">Mitochondrion</keyword>
<evidence type="ECO:0000313" key="12">
    <source>
        <dbReference type="Ensembl" id="ENSEASP00005022363.1"/>
    </source>
</evidence>
<evidence type="ECO:0000256" key="5">
    <source>
        <dbReference type="ARBA" id="ARBA00022792"/>
    </source>
</evidence>
<dbReference type="Ensembl" id="ENSEAST00005024263.1">
    <property type="protein sequence ID" value="ENSEASP00005022363.1"/>
    <property type="gene ID" value="ENSEASG00005015281.1"/>
</dbReference>
<evidence type="ECO:0000256" key="11">
    <source>
        <dbReference type="RuleBase" id="RU368101"/>
    </source>
</evidence>
<dbReference type="SMR" id="A0A8C4M9Z7"/>
<evidence type="ECO:0000256" key="7">
    <source>
        <dbReference type="ARBA" id="ARBA00022989"/>
    </source>
</evidence>
<dbReference type="UniPathway" id="UPA00705"/>
<evidence type="ECO:0000256" key="6">
    <source>
        <dbReference type="ARBA" id="ARBA00022946"/>
    </source>
</evidence>
<dbReference type="GO" id="GO:0006123">
    <property type="term" value="P:mitochondrial electron transport, cytochrome c to oxygen"/>
    <property type="evidence" value="ECO:0007669"/>
    <property type="project" value="UniProtKB-UniRule"/>
</dbReference>
<feature type="transmembrane region" description="Helical" evidence="11">
    <location>
        <begin position="41"/>
        <end position="61"/>
    </location>
</feature>
<keyword evidence="4 11" id="KW-0812">Transmembrane</keyword>
<sequence length="70" mass="7724">MLRLAPAVRLLQAPLRGWVAPRAHISAKPARTPTSPAEQAIGLSVMFLSFLIPAGWVLYHLENYKRSSAE</sequence>
<dbReference type="FunFam" id="4.10.81.10:FF:000001">
    <property type="entry name" value="Cytochrome c oxidase subunit 8B, mitochondrial"/>
    <property type="match status" value="1"/>
</dbReference>
<evidence type="ECO:0000256" key="2">
    <source>
        <dbReference type="ARBA" id="ARBA00004673"/>
    </source>
</evidence>
<dbReference type="GO" id="GO:0045277">
    <property type="term" value="C:respiratory chain complex IV"/>
    <property type="evidence" value="ECO:0007669"/>
    <property type="project" value="UniProtKB-UniRule"/>
</dbReference>
<comment type="subunit">
    <text evidence="10">Component of the cytochrome c oxidase (complex IV, CIV), a multisubunit enzyme composed of 14 subunits. The complex is composed of a catalytic core of 3 subunits MT-CO1, MT-CO2 and MT-CO3, encoded in the mitochondrial DNA, and 11 supernumerary subunits COX4I1 (or COX4I2), COX5A, COX5B, COX6A2 (or COX6A1), COX6B1 (or COX6B2), COX6C, COX7A1 (or COX7A2), COX7B, COX7C, COX8B and NDUFA4, which are encoded in the nuclear genome. The complex exists as a monomer or a dimer and forms supercomplexes (SCs) in the inner mitochondrial membrane with NADH-ubiquinone oxidoreductase (complex I, CI) and ubiquinol-cytochrome c oxidoreductase (cytochrome b-c1 complex, complex III, CIII), resulting in different assemblies (supercomplex SCI(1)III(2)IV(1) and megacomplex MCI(2)III(2)IV(2)).</text>
</comment>
<comment type="similarity">
    <text evidence="3 11">Belongs to the cytochrome c oxidase VIII family.</text>
</comment>
<keyword evidence="7 11" id="KW-1133">Transmembrane helix</keyword>
<comment type="function">
    <text evidence="11">Component of the cytochrome c oxidase, the last enzyme in the mitochondrial electron transport chain which drives oxidative phosphorylation. The respiratory chain contains 3 multisubunit complexes succinate dehydrogenase (complex II, CII), ubiquinol-cytochrome c oxidoreductase (cytochrome b-c1 complex, complex III, CIII) and cytochrome c oxidase (complex IV, CIV), that cooperate to transfer electrons derived from NADH and succinate to molecular oxygen, creating an electrochemical gradient over the inner membrane that drives transmembrane transport and the ATP synthase. Cytochrome c oxidase is the component of the respiratory chain that catalyzes the reduction of oxygen to water. Electrons originating from reduced cytochrome c in the intermembrane space (IMS) are transferred via the dinuclear copper A center (CU(A)) of subunit 2 and heme A of subunit 1 to the active site in subunit 1, a binuclear center (BNC) formed by heme A3 and copper B (CU(B)). The BNC reduces molecular oxygen to 2 water molecules using 4 electrons from cytochrome c in the IMS and 4 protons from the mitochondrial matrix.</text>
</comment>
<dbReference type="GO" id="GO:0005743">
    <property type="term" value="C:mitochondrial inner membrane"/>
    <property type="evidence" value="ECO:0007669"/>
    <property type="project" value="UniProtKB-SubCell"/>
</dbReference>
<organism evidence="12">
    <name type="scientific">Equus asinus asinus</name>
    <dbReference type="NCBI Taxonomy" id="83772"/>
    <lineage>
        <taxon>Eukaryota</taxon>
        <taxon>Metazoa</taxon>
        <taxon>Chordata</taxon>
        <taxon>Craniata</taxon>
        <taxon>Vertebrata</taxon>
        <taxon>Euteleostomi</taxon>
        <taxon>Mammalia</taxon>
        <taxon>Eutheria</taxon>
        <taxon>Laurasiatheria</taxon>
        <taxon>Perissodactyla</taxon>
        <taxon>Equidae</taxon>
        <taxon>Equus</taxon>
    </lineage>
</organism>
<dbReference type="Gene3D" id="4.10.81.10">
    <property type="entry name" value="Cytochrome c oxidase, subunit 8"/>
    <property type="match status" value="1"/>
</dbReference>